<gene>
    <name evidence="13" type="primary">cpsB_2</name>
    <name evidence="13" type="ORF">GCM10023116_20210</name>
</gene>
<evidence type="ECO:0000259" key="11">
    <source>
        <dbReference type="Pfam" id="PF01050"/>
    </source>
</evidence>
<evidence type="ECO:0000256" key="9">
    <source>
        <dbReference type="RuleBase" id="RU004190"/>
    </source>
</evidence>
<dbReference type="SUPFAM" id="SSF51182">
    <property type="entry name" value="RmlC-like cupins"/>
    <property type="match status" value="1"/>
</dbReference>
<keyword evidence="4" id="KW-0808">Transferase</keyword>
<evidence type="ECO:0000256" key="5">
    <source>
        <dbReference type="ARBA" id="ARBA00022695"/>
    </source>
</evidence>
<dbReference type="InterPro" id="IPR029044">
    <property type="entry name" value="Nucleotide-diphossugar_trans"/>
</dbReference>
<dbReference type="CDD" id="cd02509">
    <property type="entry name" value="GDP-M1P_Guanylyltransferase"/>
    <property type="match status" value="1"/>
</dbReference>
<comment type="catalytic activity">
    <reaction evidence="8">
        <text>alpha-D-mannose 1-phosphate + GTP + H(+) = GDP-alpha-D-mannose + diphosphate</text>
        <dbReference type="Rhea" id="RHEA:15229"/>
        <dbReference type="ChEBI" id="CHEBI:15378"/>
        <dbReference type="ChEBI" id="CHEBI:33019"/>
        <dbReference type="ChEBI" id="CHEBI:37565"/>
        <dbReference type="ChEBI" id="CHEBI:57527"/>
        <dbReference type="ChEBI" id="CHEBI:58409"/>
        <dbReference type="EC" id="2.7.7.13"/>
    </reaction>
</comment>
<evidence type="ECO:0000256" key="2">
    <source>
        <dbReference type="ARBA" id="ARBA00006115"/>
    </source>
</evidence>
<dbReference type="Gene3D" id="3.90.550.10">
    <property type="entry name" value="Spore Coat Polysaccharide Biosynthesis Protein SpsA, Chain A"/>
    <property type="match status" value="1"/>
</dbReference>
<evidence type="ECO:0000256" key="1">
    <source>
        <dbReference type="ARBA" id="ARBA00004823"/>
    </source>
</evidence>
<sequence>MFLKKHIIPVIMSGGSGSRLWPQSRAQYPKQFLPLVNERTMLQNTIVRLDGLTGTAKPLLIANEDHRFLVAEQLRQLGREAEAIILEPVGRNTAPAVALAALKALASGHEESVLLVLAADHVIQNEEAFHRAVEAAMPAARDGKLVTFGIVPSHPETGYGYIKSRRTSEGSLSPLPVEQFVEKPDSATAEQYLASGDYFWNSGMFMFKASRFLEELKQFRRDILSACEQAIAVEHPDMDFVRLNEAAFKACPDDSIDYAVMEKTQDAVVIPLDAGWSDVGSWSSLWDIADKDAQGNAVQGDAMLHDTRNTYVRSEKKLIATVGVEDLVITESDDAILVASKSRVQDVKKIVERIKAEGRTEAKLHRKVYRPWGSYDSIDAGERYQVKRITVKPGAQLSLQKHYHRAEHWIVVKGTALVTNGDQEILLTENQSTYIPIGVVHRLENPGKFDLELIEVQSGAYLGEDDIVRFEDTYGRT</sequence>
<dbReference type="Gene3D" id="2.60.120.10">
    <property type="entry name" value="Jelly Rolls"/>
    <property type="match status" value="1"/>
</dbReference>
<dbReference type="InterPro" id="IPR001538">
    <property type="entry name" value="Man6P_isomerase-2_C"/>
</dbReference>
<evidence type="ECO:0000256" key="8">
    <source>
        <dbReference type="ARBA" id="ARBA00047343"/>
    </source>
</evidence>
<keyword evidence="14" id="KW-1185">Reference proteome</keyword>
<dbReference type="EMBL" id="BAABFL010000288">
    <property type="protein sequence ID" value="GAA4649741.1"/>
    <property type="molecule type" value="Genomic_DNA"/>
</dbReference>
<keyword evidence="7" id="KW-0342">GTP-binding</keyword>
<proteinExistence type="inferred from homology"/>
<reference evidence="14" key="1">
    <citation type="journal article" date="2019" name="Int. J. Syst. Evol. Microbiol.">
        <title>The Global Catalogue of Microorganisms (GCM) 10K type strain sequencing project: providing services to taxonomists for standard genome sequencing and annotation.</title>
        <authorList>
            <consortium name="The Broad Institute Genomics Platform"/>
            <consortium name="The Broad Institute Genome Sequencing Center for Infectious Disease"/>
            <person name="Wu L."/>
            <person name="Ma J."/>
        </authorList>
    </citation>
    <scope>NUCLEOTIDE SEQUENCE [LARGE SCALE GENOMIC DNA]</scope>
    <source>
        <strain evidence="14">JCM 17805</strain>
    </source>
</reference>
<dbReference type="InterPro" id="IPR005835">
    <property type="entry name" value="NTP_transferase_dom"/>
</dbReference>
<dbReference type="InterPro" id="IPR014710">
    <property type="entry name" value="RmlC-like_jellyroll"/>
</dbReference>
<dbReference type="InterPro" id="IPR049577">
    <property type="entry name" value="GMPP_N"/>
</dbReference>
<comment type="similarity">
    <text evidence="2 9">Belongs to the mannose-6-phosphate isomerase type 2 family.</text>
</comment>
<evidence type="ECO:0000256" key="4">
    <source>
        <dbReference type="ARBA" id="ARBA00022679"/>
    </source>
</evidence>
<dbReference type="Proteomes" id="UP001500604">
    <property type="component" value="Unassembled WGS sequence"/>
</dbReference>
<feature type="domain" description="MannoseP isomerase/GMP-like beta-helix" evidence="12">
    <location>
        <begin position="306"/>
        <end position="353"/>
    </location>
</feature>
<evidence type="ECO:0000256" key="6">
    <source>
        <dbReference type="ARBA" id="ARBA00022741"/>
    </source>
</evidence>
<evidence type="ECO:0000256" key="3">
    <source>
        <dbReference type="ARBA" id="ARBA00012387"/>
    </source>
</evidence>
<comment type="caution">
    <text evidence="13">The sequence shown here is derived from an EMBL/GenBank/DDBJ whole genome shotgun (WGS) entry which is preliminary data.</text>
</comment>
<evidence type="ECO:0000313" key="13">
    <source>
        <dbReference type="EMBL" id="GAA4649741.1"/>
    </source>
</evidence>
<feature type="domain" description="Mannose-6-phosphate isomerase type II C-terminal" evidence="11">
    <location>
        <begin position="358"/>
        <end position="472"/>
    </location>
</feature>
<dbReference type="InterPro" id="IPR006375">
    <property type="entry name" value="Man1P_GuaTrfase/Man6P_Isoase"/>
</dbReference>
<dbReference type="Pfam" id="PF22640">
    <property type="entry name" value="ManC_GMP_beta-helix"/>
    <property type="match status" value="1"/>
</dbReference>
<dbReference type="RefSeq" id="WP_345195722.1">
    <property type="nucleotide sequence ID" value="NZ_BAABFL010000288.1"/>
</dbReference>
<dbReference type="Pfam" id="PF00483">
    <property type="entry name" value="NTP_transferase"/>
    <property type="match status" value="1"/>
</dbReference>
<dbReference type="NCBIfam" id="TIGR01479">
    <property type="entry name" value="GMP_PMI"/>
    <property type="match status" value="1"/>
</dbReference>
<dbReference type="SUPFAM" id="SSF53448">
    <property type="entry name" value="Nucleotide-diphospho-sugar transferases"/>
    <property type="match status" value="1"/>
</dbReference>
<organism evidence="13 14">
    <name type="scientific">Kistimonas scapharcae</name>
    <dbReference type="NCBI Taxonomy" id="1036133"/>
    <lineage>
        <taxon>Bacteria</taxon>
        <taxon>Pseudomonadati</taxon>
        <taxon>Pseudomonadota</taxon>
        <taxon>Gammaproteobacteria</taxon>
        <taxon>Oceanospirillales</taxon>
        <taxon>Endozoicomonadaceae</taxon>
        <taxon>Kistimonas</taxon>
    </lineage>
</organism>
<dbReference type="InterPro" id="IPR054566">
    <property type="entry name" value="ManC/GMP-like_b-helix"/>
</dbReference>
<comment type="pathway">
    <text evidence="1">Nucleotide-sugar biosynthesis; GDP-alpha-D-mannose biosynthesis; GDP-alpha-D-mannose from alpha-D-mannose 1-phosphate (GTP route): step 1/1.</text>
</comment>
<evidence type="ECO:0000259" key="10">
    <source>
        <dbReference type="Pfam" id="PF00483"/>
    </source>
</evidence>
<evidence type="ECO:0000259" key="12">
    <source>
        <dbReference type="Pfam" id="PF22640"/>
    </source>
</evidence>
<evidence type="ECO:0000313" key="14">
    <source>
        <dbReference type="Proteomes" id="UP001500604"/>
    </source>
</evidence>
<protein>
    <recommendedName>
        <fullName evidence="3">mannose-1-phosphate guanylyltransferase</fullName>
        <ecNumber evidence="3">2.7.7.13</ecNumber>
    </recommendedName>
</protein>
<dbReference type="InterPro" id="IPR011051">
    <property type="entry name" value="RmlC_Cupin_sf"/>
</dbReference>
<dbReference type="InterPro" id="IPR051161">
    <property type="entry name" value="Mannose-6P_isomerase_type2"/>
</dbReference>
<keyword evidence="5" id="KW-0548">Nucleotidyltransferase</keyword>
<dbReference type="EC" id="2.7.7.13" evidence="3"/>
<dbReference type="PANTHER" id="PTHR46390:SF1">
    <property type="entry name" value="MANNOSE-1-PHOSPHATE GUANYLYLTRANSFERASE"/>
    <property type="match status" value="1"/>
</dbReference>
<dbReference type="CDD" id="cd02213">
    <property type="entry name" value="cupin_PMI_typeII_C"/>
    <property type="match status" value="1"/>
</dbReference>
<dbReference type="Pfam" id="PF01050">
    <property type="entry name" value="MannoseP_isomer"/>
    <property type="match status" value="1"/>
</dbReference>
<accession>A0ABP8V1T4</accession>
<evidence type="ECO:0000256" key="7">
    <source>
        <dbReference type="ARBA" id="ARBA00023134"/>
    </source>
</evidence>
<keyword evidence="6" id="KW-0547">Nucleotide-binding</keyword>
<feature type="domain" description="Nucleotidyl transferase" evidence="10">
    <location>
        <begin position="9"/>
        <end position="294"/>
    </location>
</feature>
<dbReference type="PANTHER" id="PTHR46390">
    <property type="entry name" value="MANNOSE-1-PHOSPHATE GUANYLYLTRANSFERASE"/>
    <property type="match status" value="1"/>
</dbReference>
<name>A0ABP8V1T4_9GAMM</name>